<evidence type="ECO:0000313" key="3">
    <source>
        <dbReference type="Proteomes" id="UP000001175"/>
    </source>
</evidence>
<gene>
    <name evidence="2" type="ordered locus">syc1694_c</name>
</gene>
<accession>A0A0H3K3V0</accession>
<dbReference type="CDD" id="cd13225">
    <property type="entry name" value="PH-like_bacteria"/>
    <property type="match status" value="1"/>
</dbReference>
<dbReference type="Gene3D" id="2.30.29.50">
    <property type="entry name" value="Bacterial Pleckstrin homology domain"/>
    <property type="match status" value="1"/>
</dbReference>
<dbReference type="InterPro" id="IPR012544">
    <property type="entry name" value="PHb"/>
</dbReference>
<dbReference type="eggNOG" id="ENOG503172B">
    <property type="taxonomic scope" value="Bacteria"/>
</dbReference>
<dbReference type="Pfam" id="PF08000">
    <property type="entry name" value="bPH_1"/>
    <property type="match status" value="1"/>
</dbReference>
<dbReference type="KEGG" id="syc:syc1694_c"/>
<dbReference type="Proteomes" id="UP000001175">
    <property type="component" value="Chromosome"/>
</dbReference>
<dbReference type="RefSeq" id="WP_011244004.1">
    <property type="nucleotide sequence ID" value="NZ_CP085785.1"/>
</dbReference>
<feature type="domain" description="Bacterial Pleckstrin homology" evidence="1">
    <location>
        <begin position="23"/>
        <end position="98"/>
    </location>
</feature>
<name>A0A0H3K3V0_SYNP6</name>
<organism evidence="2 3">
    <name type="scientific">Synechococcus sp. (strain ATCC 27144 / PCC 6301 / SAUG 1402/1)</name>
    <name type="common">Anacystis nidulans</name>
    <dbReference type="NCBI Taxonomy" id="269084"/>
    <lineage>
        <taxon>Bacteria</taxon>
        <taxon>Bacillati</taxon>
        <taxon>Cyanobacteriota</taxon>
        <taxon>Cyanophyceae</taxon>
        <taxon>Synechococcales</taxon>
        <taxon>Synechococcaceae</taxon>
        <taxon>Synechococcus</taxon>
    </lineage>
</organism>
<protein>
    <recommendedName>
        <fullName evidence="1">Bacterial Pleckstrin homology domain-containing protein</fullName>
    </recommendedName>
</protein>
<dbReference type="AlphaFoldDB" id="A0A0H3K3V0"/>
<dbReference type="EMBL" id="AP008231">
    <property type="protein sequence ID" value="BAD79884.1"/>
    <property type="molecule type" value="Genomic_DNA"/>
</dbReference>
<dbReference type="InterPro" id="IPR037063">
    <property type="entry name" value="PHb_sf"/>
</dbReference>
<proteinExistence type="predicted"/>
<evidence type="ECO:0000313" key="2">
    <source>
        <dbReference type="EMBL" id="BAD79884.1"/>
    </source>
</evidence>
<reference evidence="2 3" key="1">
    <citation type="journal article" date="2007" name="Photosyn. Res.">
        <title>Complete nucleotide sequence of the freshwater unicellular cyanobacterium Synechococcus elongatus PCC 6301 chromosome: gene content and organization.</title>
        <authorList>
            <person name="Sugita C."/>
            <person name="Ogata K."/>
            <person name="Shikata M."/>
            <person name="Jikuya H."/>
            <person name="Takano J."/>
            <person name="Furumichi M."/>
            <person name="Kanehisa M."/>
            <person name="Omata T."/>
            <person name="Sugiura M."/>
            <person name="Sugita M."/>
        </authorList>
    </citation>
    <scope>NUCLEOTIDE SEQUENCE [LARGE SCALE GENOMIC DNA]</scope>
    <source>
        <strain evidence="3">ATCC 27144 / PCC 6301 / SAUG 1402/1</strain>
    </source>
</reference>
<dbReference type="GeneID" id="72431301"/>
<evidence type="ECO:0000259" key="1">
    <source>
        <dbReference type="Pfam" id="PF08000"/>
    </source>
</evidence>
<dbReference type="SUPFAM" id="SSF50729">
    <property type="entry name" value="PH domain-like"/>
    <property type="match status" value="1"/>
</dbReference>
<sequence>MQEFKSAIGLAPVDPQSCSVRAGVFVKDEMIYCAYKGARDLLFFTTRRILLIDKQGITGKKQEYLSIPISRIQAFSYETAGTIDLDSEIKIFISVLGALKIRIIRPTSNMDPAITALNMMLLS</sequence>